<accession>M7ZVP7</accession>
<sequence length="111" mass="11745">MVLVLHYPVSPFPLLAPLLDTDPVPPALLQVRGDDRCCRIALQRRRGPGRHNARRQSPIPRLQPLLPTRGEAAAGVGAAFGGEEAQGDMAGGGAGAPQCNHSDDSYNSRLS</sequence>
<dbReference type="OMA" id="DDRCCRI"/>
<organism evidence="2">
    <name type="scientific">Triticum urartu</name>
    <name type="common">Red wild einkorn</name>
    <name type="synonym">Crithodium urartu</name>
    <dbReference type="NCBI Taxonomy" id="4572"/>
    <lineage>
        <taxon>Eukaryota</taxon>
        <taxon>Viridiplantae</taxon>
        <taxon>Streptophyta</taxon>
        <taxon>Embryophyta</taxon>
        <taxon>Tracheophyta</taxon>
        <taxon>Spermatophyta</taxon>
        <taxon>Magnoliopsida</taxon>
        <taxon>Liliopsida</taxon>
        <taxon>Poales</taxon>
        <taxon>Poaceae</taxon>
        <taxon>BOP clade</taxon>
        <taxon>Pooideae</taxon>
        <taxon>Triticodae</taxon>
        <taxon>Triticeae</taxon>
        <taxon>Triticinae</taxon>
        <taxon>Triticum</taxon>
    </lineage>
</organism>
<feature type="compositionally biased region" description="Basic and acidic residues" evidence="1">
    <location>
        <begin position="101"/>
        <end position="111"/>
    </location>
</feature>
<proteinExistence type="predicted"/>
<feature type="region of interest" description="Disordered" evidence="1">
    <location>
        <begin position="43"/>
        <end position="111"/>
    </location>
</feature>
<feature type="compositionally biased region" description="Low complexity" evidence="1">
    <location>
        <begin position="70"/>
        <end position="83"/>
    </location>
</feature>
<evidence type="ECO:0000313" key="2">
    <source>
        <dbReference type="EMBL" id="EMS64162.1"/>
    </source>
</evidence>
<gene>
    <name evidence="2" type="ORF">TRIUR3_16648</name>
</gene>
<name>M7ZVP7_TRIUA</name>
<protein>
    <submittedName>
        <fullName evidence="2">Uncharacterized protein</fullName>
    </submittedName>
</protein>
<dbReference type="EMBL" id="KD059882">
    <property type="protein sequence ID" value="EMS64162.1"/>
    <property type="molecule type" value="Genomic_DNA"/>
</dbReference>
<reference evidence="2" key="1">
    <citation type="journal article" date="2013" name="Nature">
        <title>Draft genome of the wheat A-genome progenitor Triticum urartu.</title>
        <authorList>
            <person name="Ling H.Q."/>
            <person name="Zhao S."/>
            <person name="Liu D."/>
            <person name="Wang J."/>
            <person name="Sun H."/>
            <person name="Zhang C."/>
            <person name="Fan H."/>
            <person name="Li D."/>
            <person name="Dong L."/>
            <person name="Tao Y."/>
            <person name="Gao C."/>
            <person name="Wu H."/>
            <person name="Li Y."/>
            <person name="Cui Y."/>
            <person name="Guo X."/>
            <person name="Zheng S."/>
            <person name="Wang B."/>
            <person name="Yu K."/>
            <person name="Liang Q."/>
            <person name="Yang W."/>
            <person name="Lou X."/>
            <person name="Chen J."/>
            <person name="Feng M."/>
            <person name="Jian J."/>
            <person name="Zhang X."/>
            <person name="Luo G."/>
            <person name="Jiang Y."/>
            <person name="Liu J."/>
            <person name="Wang Z."/>
            <person name="Sha Y."/>
            <person name="Zhang B."/>
            <person name="Wu H."/>
            <person name="Tang D."/>
            <person name="Shen Q."/>
            <person name="Xue P."/>
            <person name="Zou S."/>
            <person name="Wang X."/>
            <person name="Liu X."/>
            <person name="Wang F."/>
            <person name="Yang Y."/>
            <person name="An X."/>
            <person name="Dong Z."/>
            <person name="Zhang K."/>
            <person name="Zhang X."/>
            <person name="Luo M.C."/>
            <person name="Dvorak J."/>
            <person name="Tong Y."/>
            <person name="Wang J."/>
            <person name="Yang H."/>
            <person name="Li Z."/>
            <person name="Wang D."/>
            <person name="Zhang A."/>
            <person name="Wang J."/>
        </authorList>
    </citation>
    <scope>NUCLEOTIDE SEQUENCE</scope>
</reference>
<feature type="compositionally biased region" description="Basic residues" evidence="1">
    <location>
        <begin position="43"/>
        <end position="54"/>
    </location>
</feature>
<evidence type="ECO:0000256" key="1">
    <source>
        <dbReference type="SAM" id="MobiDB-lite"/>
    </source>
</evidence>
<dbReference type="AlphaFoldDB" id="M7ZVP7"/>